<evidence type="ECO:0000313" key="8">
    <source>
        <dbReference type="Proteomes" id="UP000539473"/>
    </source>
</evidence>
<comment type="caution">
    <text evidence="7">The sequence shown here is derived from an EMBL/GenBank/DDBJ whole genome shotgun (WGS) entry which is preliminary data.</text>
</comment>
<dbReference type="InterPro" id="IPR003439">
    <property type="entry name" value="ABC_transporter-like_ATP-bd"/>
</dbReference>
<feature type="region of interest" description="Disordered" evidence="4">
    <location>
        <begin position="260"/>
        <end position="281"/>
    </location>
</feature>
<dbReference type="AlphaFoldDB" id="A0A7W8NT71"/>
<name>A0A7W8NT71_9DEIO</name>
<dbReference type="InterPro" id="IPR017871">
    <property type="entry name" value="ABC_transporter-like_CS"/>
</dbReference>
<dbReference type="GO" id="GO:0005524">
    <property type="term" value="F:ATP binding"/>
    <property type="evidence" value="ECO:0007669"/>
    <property type="project" value="UniProtKB-KW"/>
</dbReference>
<evidence type="ECO:0000256" key="1">
    <source>
        <dbReference type="ARBA" id="ARBA00022737"/>
    </source>
</evidence>
<protein>
    <submittedName>
        <fullName evidence="6">ABC transporter ATP-binding protein</fullName>
    </submittedName>
    <submittedName>
        <fullName evidence="7">ATPase subunit of ABC transporter with duplicated ATPase domains</fullName>
    </submittedName>
</protein>
<evidence type="ECO:0000313" key="7">
    <source>
        <dbReference type="EMBL" id="MBB5377887.1"/>
    </source>
</evidence>
<reference evidence="9" key="2">
    <citation type="journal article" date="2019" name="Int. J. Syst. Evol. Microbiol.">
        <title>The Global Catalogue of Microorganisms (GCM) 10K type strain sequencing project: providing services to taxonomists for standard genome sequencing and annotation.</title>
        <authorList>
            <consortium name="The Broad Institute Genomics Platform"/>
            <consortium name="The Broad Institute Genome Sequencing Center for Infectious Disease"/>
            <person name="Wu L."/>
            <person name="Ma J."/>
        </authorList>
    </citation>
    <scope>NUCLEOTIDE SEQUENCE [LARGE SCALE GENOMIC DNA]</scope>
    <source>
        <strain evidence="9">CGMCC 1.18437</strain>
    </source>
</reference>
<keyword evidence="3 6" id="KW-0067">ATP-binding</keyword>
<keyword evidence="1" id="KW-0677">Repeat</keyword>
<evidence type="ECO:0000259" key="5">
    <source>
        <dbReference type="PROSITE" id="PS50893"/>
    </source>
</evidence>
<keyword evidence="9" id="KW-1185">Reference proteome</keyword>
<dbReference type="Proteomes" id="UP000619376">
    <property type="component" value="Unassembled WGS sequence"/>
</dbReference>
<evidence type="ECO:0000313" key="9">
    <source>
        <dbReference type="Proteomes" id="UP000619376"/>
    </source>
</evidence>
<dbReference type="RefSeq" id="WP_229832132.1">
    <property type="nucleotide sequence ID" value="NZ_BNAJ01000010.1"/>
</dbReference>
<dbReference type="InterPro" id="IPR027417">
    <property type="entry name" value="P-loop_NTPase"/>
</dbReference>
<dbReference type="FunFam" id="3.40.50.300:FF:000011">
    <property type="entry name" value="Putative ABC transporter ATP-binding component"/>
    <property type="match status" value="1"/>
</dbReference>
<feature type="domain" description="ABC transporter" evidence="5">
    <location>
        <begin position="342"/>
        <end position="536"/>
    </location>
</feature>
<gene>
    <name evidence="6" type="ORF">GCM10017781_34480</name>
    <name evidence="7" type="ORF">HNQ07_003387</name>
</gene>
<reference evidence="6" key="1">
    <citation type="journal article" date="2014" name="Int. J. Syst. Evol. Microbiol.">
        <title>Complete genome of a new Firmicutes species belonging to the dominant human colonic microbiota ('Ruminococcus bicirculans') reveals two chromosomes and a selective capacity to utilize plant glucans.</title>
        <authorList>
            <consortium name="NISC Comparative Sequencing Program"/>
            <person name="Wegmann U."/>
            <person name="Louis P."/>
            <person name="Goesmann A."/>
            <person name="Henrissat B."/>
            <person name="Duncan S.H."/>
            <person name="Flint H.J."/>
        </authorList>
    </citation>
    <scope>NUCLEOTIDE SEQUENCE</scope>
    <source>
        <strain evidence="6">CGMCC 1.18437</strain>
    </source>
</reference>
<dbReference type="PROSITE" id="PS00211">
    <property type="entry name" value="ABC_TRANSPORTER_1"/>
    <property type="match status" value="1"/>
</dbReference>
<dbReference type="PROSITE" id="PS50893">
    <property type="entry name" value="ABC_TRANSPORTER_2"/>
    <property type="match status" value="2"/>
</dbReference>
<evidence type="ECO:0000256" key="2">
    <source>
        <dbReference type="ARBA" id="ARBA00022741"/>
    </source>
</evidence>
<dbReference type="Proteomes" id="UP000539473">
    <property type="component" value="Unassembled WGS sequence"/>
</dbReference>
<evidence type="ECO:0000256" key="3">
    <source>
        <dbReference type="ARBA" id="ARBA00022840"/>
    </source>
</evidence>
<evidence type="ECO:0000256" key="4">
    <source>
        <dbReference type="SAM" id="MobiDB-lite"/>
    </source>
</evidence>
<proteinExistence type="predicted"/>
<feature type="domain" description="ABC transporter" evidence="5">
    <location>
        <begin position="3"/>
        <end position="246"/>
    </location>
</feature>
<reference evidence="6" key="4">
    <citation type="submission" date="2024-05" db="EMBL/GenBank/DDBJ databases">
        <authorList>
            <person name="Sun Q."/>
            <person name="Zhou Y."/>
        </authorList>
    </citation>
    <scope>NUCLEOTIDE SEQUENCE</scope>
    <source>
        <strain evidence="6">CGMCC 1.18437</strain>
    </source>
</reference>
<reference evidence="7 8" key="3">
    <citation type="submission" date="2020-08" db="EMBL/GenBank/DDBJ databases">
        <title>Genomic Encyclopedia of Type Strains, Phase IV (KMG-IV): sequencing the most valuable type-strain genomes for metagenomic binning, comparative biology and taxonomic classification.</title>
        <authorList>
            <person name="Goeker M."/>
        </authorList>
    </citation>
    <scope>NUCLEOTIDE SEQUENCE [LARGE SCALE GENOMIC DNA]</scope>
    <source>
        <strain evidence="7 8">DSM 27521</strain>
    </source>
</reference>
<dbReference type="CDD" id="cd03221">
    <property type="entry name" value="ABCF_EF-3"/>
    <property type="match status" value="2"/>
</dbReference>
<accession>A0A7W8NT71</accession>
<dbReference type="InterPro" id="IPR050611">
    <property type="entry name" value="ABCF"/>
</dbReference>
<dbReference type="EMBL" id="BNAJ01000010">
    <property type="protein sequence ID" value="GHF55285.1"/>
    <property type="molecule type" value="Genomic_DNA"/>
</dbReference>
<dbReference type="Pfam" id="PF00005">
    <property type="entry name" value="ABC_tran"/>
    <property type="match status" value="2"/>
</dbReference>
<evidence type="ECO:0000313" key="6">
    <source>
        <dbReference type="EMBL" id="GHF55285.1"/>
    </source>
</evidence>
<dbReference type="EMBL" id="JACHFK010000009">
    <property type="protein sequence ID" value="MBB5377887.1"/>
    <property type="molecule type" value="Genomic_DNA"/>
</dbReference>
<dbReference type="SMART" id="SM00382">
    <property type="entry name" value="AAA"/>
    <property type="match status" value="2"/>
</dbReference>
<dbReference type="SUPFAM" id="SSF52540">
    <property type="entry name" value="P-loop containing nucleoside triphosphate hydrolases"/>
    <property type="match status" value="2"/>
</dbReference>
<dbReference type="GO" id="GO:0016887">
    <property type="term" value="F:ATP hydrolysis activity"/>
    <property type="evidence" value="ECO:0007669"/>
    <property type="project" value="InterPro"/>
</dbReference>
<organism evidence="7 8">
    <name type="scientific">Deinococcus metalli</name>
    <dbReference type="NCBI Taxonomy" id="1141878"/>
    <lineage>
        <taxon>Bacteria</taxon>
        <taxon>Thermotogati</taxon>
        <taxon>Deinococcota</taxon>
        <taxon>Deinococci</taxon>
        <taxon>Deinococcales</taxon>
        <taxon>Deinococcaceae</taxon>
        <taxon>Deinococcus</taxon>
    </lineage>
</organism>
<keyword evidence="2" id="KW-0547">Nucleotide-binding</keyword>
<dbReference type="PANTHER" id="PTHR19211">
    <property type="entry name" value="ATP-BINDING TRANSPORT PROTEIN-RELATED"/>
    <property type="match status" value="1"/>
</dbReference>
<dbReference type="Gene3D" id="3.40.50.300">
    <property type="entry name" value="P-loop containing nucleotide triphosphate hydrolases"/>
    <property type="match status" value="2"/>
</dbReference>
<dbReference type="InterPro" id="IPR003593">
    <property type="entry name" value="AAA+_ATPase"/>
</dbReference>
<dbReference type="PANTHER" id="PTHR19211:SF123">
    <property type="entry name" value="ABC TRANSPORTER"/>
    <property type="match status" value="1"/>
</dbReference>
<sequence length="536" mass="57116">MPIQLRKVARTYGDRSVFEDVELDVAPGLRLALVGANGSGKSTLLRVMAGLDAPDAGTALVTGRVALLAQQEDPGIGTLLDTVTPPALRAAQVAFDAASAALEGGSEAALTAFAEAEETYRLAGGYDFAGRAAAVLAGLGLDAGADAARLSGGQARRTLLARLLLSPADVYLLDEPTNHLDADGARWLEGWIRASGAAFVLASHDRAFLDAVATQTAELERGHLSVYPGGYSEAMALKATLREAQERDFEAYRRKRAALDEERRRQASKSGVPENRNRARDNDKFLSTFKSERGQQIYSARARAMQKQIDRLDAQATEKPFADRRTLRLELPPVPPGPAEVLTVQGLRVCRDGHPVLDGVTLHARRGEKIALTGPNGGGKSTLLGALLGQFPHAGTVHWGANLMTYVAGQHGEELSGLDTVGDALLDANPLLTPHQLHEVAAQLWLPGPASTLSSLSGGQRTRLSLARLSVTRAQVLVLDEPTNHLDIRMIEALEDVLLAFPGAVLFASHDRTLIRRVATRVWRVGGGGVEENPGS</sequence>